<accession>A0ABM1P647</accession>
<evidence type="ECO:0000256" key="3">
    <source>
        <dbReference type="ARBA" id="ARBA00004305"/>
    </source>
</evidence>
<dbReference type="PANTHER" id="PTHR10513">
    <property type="entry name" value="DEOXYNUCLEOSIDE KINASE"/>
    <property type="match status" value="1"/>
</dbReference>
<gene>
    <name evidence="16" type="primary">LOC108613623</name>
</gene>
<evidence type="ECO:0000256" key="7">
    <source>
        <dbReference type="ARBA" id="ARBA00022630"/>
    </source>
</evidence>
<evidence type="ECO:0000256" key="9">
    <source>
        <dbReference type="ARBA" id="ARBA00022827"/>
    </source>
</evidence>
<keyword evidence="6 13" id="KW-0813">Transport</keyword>
<evidence type="ECO:0000256" key="6">
    <source>
        <dbReference type="ARBA" id="ARBA00022448"/>
    </source>
</evidence>
<evidence type="ECO:0000256" key="13">
    <source>
        <dbReference type="PIRNR" id="PIRNR000543"/>
    </source>
</evidence>
<evidence type="ECO:0000259" key="14">
    <source>
        <dbReference type="Pfam" id="PF01712"/>
    </source>
</evidence>
<dbReference type="InterPro" id="IPR015828">
    <property type="entry name" value="NDUFA10"/>
</dbReference>
<dbReference type="PIRSF" id="PIRSF000543">
    <property type="entry name" value="NADH_UQ_42KD"/>
    <property type="match status" value="1"/>
</dbReference>
<evidence type="ECO:0000256" key="12">
    <source>
        <dbReference type="ARBA" id="ARBA00023128"/>
    </source>
</evidence>
<keyword evidence="12 13" id="KW-0496">Mitochondrion</keyword>
<dbReference type="InterPro" id="IPR050566">
    <property type="entry name" value="Deoxyribonucleoside_kinase"/>
</dbReference>
<feature type="domain" description="Deoxynucleoside kinase" evidence="14">
    <location>
        <begin position="88"/>
        <end position="317"/>
    </location>
</feature>
<keyword evidence="11 13" id="KW-0249">Electron transport</keyword>
<organism evidence="15 16">
    <name type="scientific">Drosophila arizonae</name>
    <name type="common">Fruit fly</name>
    <dbReference type="NCBI Taxonomy" id="7263"/>
    <lineage>
        <taxon>Eukaryota</taxon>
        <taxon>Metazoa</taxon>
        <taxon>Ecdysozoa</taxon>
        <taxon>Arthropoda</taxon>
        <taxon>Hexapoda</taxon>
        <taxon>Insecta</taxon>
        <taxon>Pterygota</taxon>
        <taxon>Neoptera</taxon>
        <taxon>Endopterygota</taxon>
        <taxon>Diptera</taxon>
        <taxon>Brachycera</taxon>
        <taxon>Muscomorpha</taxon>
        <taxon>Ephydroidea</taxon>
        <taxon>Drosophilidae</taxon>
        <taxon>Drosophila</taxon>
    </lineage>
</organism>
<dbReference type="CDD" id="cd02030">
    <property type="entry name" value="NDUO42"/>
    <property type="match status" value="1"/>
</dbReference>
<comment type="subcellular location">
    <subcellularLocation>
        <location evidence="3 13">Mitochondrion matrix</location>
    </subcellularLocation>
</comment>
<protein>
    <recommendedName>
        <fullName evidence="5 13">NADH dehydrogenase [ubiquinone] 1 alpha subcomplex subunit 10, mitochondrial</fullName>
    </recommendedName>
</protein>
<evidence type="ECO:0000256" key="5">
    <source>
        <dbReference type="ARBA" id="ARBA00017279"/>
    </source>
</evidence>
<reference evidence="16" key="3">
    <citation type="submission" date="2025-08" db="UniProtKB">
        <authorList>
            <consortium name="RefSeq"/>
        </authorList>
    </citation>
    <scope>IDENTIFICATION</scope>
    <source>
        <tissue evidence="16">Whole organism</tissue>
    </source>
</reference>
<keyword evidence="9 13" id="KW-0274">FAD</keyword>
<reference evidence="15" key="2">
    <citation type="journal article" date="2016" name="G3 (Bethesda)">
        <title>Genome Evolution in Three Species of Cactophilic Drosophila.</title>
        <authorList>
            <person name="Sanchez-Flores A."/>
            <person name="Penazola F."/>
            <person name="Carpinteyro-Ponce J."/>
            <person name="Nazario-Yepiz N."/>
            <person name="Abreu-Goodger C."/>
            <person name="Machado C.A."/>
            <person name="Markow T.A."/>
        </authorList>
    </citation>
    <scope>NUCLEOTIDE SEQUENCE [LARGE SCALE GENOMIC DNA]</scope>
</reference>
<evidence type="ECO:0000256" key="10">
    <source>
        <dbReference type="ARBA" id="ARBA00022946"/>
    </source>
</evidence>
<dbReference type="InterPro" id="IPR031314">
    <property type="entry name" value="DNK_dom"/>
</dbReference>
<comment type="cofactor">
    <cofactor evidence="1 13">
        <name>FAD</name>
        <dbReference type="ChEBI" id="CHEBI:57692"/>
    </cofactor>
</comment>
<dbReference type="Proteomes" id="UP000694904">
    <property type="component" value="Chromosome 2"/>
</dbReference>
<comment type="similarity">
    <text evidence="4 13">Belongs to the complex I NDUFA10 subunit family.</text>
</comment>
<evidence type="ECO:0000256" key="8">
    <source>
        <dbReference type="ARBA" id="ARBA00022660"/>
    </source>
</evidence>
<dbReference type="PANTHER" id="PTHR10513:SF15">
    <property type="entry name" value="NADH DEHYDROGENASE [UBIQUINONE] 1 ALPHA SUBCOMPLEX SUBUNIT 10, MITOCHONDRIAL"/>
    <property type="match status" value="1"/>
</dbReference>
<dbReference type="Pfam" id="PF01712">
    <property type="entry name" value="dNK"/>
    <property type="match status" value="1"/>
</dbReference>
<evidence type="ECO:0000256" key="1">
    <source>
        <dbReference type="ARBA" id="ARBA00001974"/>
    </source>
</evidence>
<keyword evidence="15" id="KW-1185">Reference proteome</keyword>
<keyword evidence="7 13" id="KW-0285">Flavoprotein</keyword>
<evidence type="ECO:0000256" key="4">
    <source>
        <dbReference type="ARBA" id="ARBA00008606"/>
    </source>
</evidence>
<evidence type="ECO:0000256" key="2">
    <source>
        <dbReference type="ARBA" id="ARBA00003195"/>
    </source>
</evidence>
<dbReference type="Gene3D" id="3.40.50.300">
    <property type="entry name" value="P-loop containing nucleotide triphosphate hydrolases"/>
    <property type="match status" value="1"/>
</dbReference>
<name>A0ABM1P647_DROAR</name>
<evidence type="ECO:0000256" key="11">
    <source>
        <dbReference type="ARBA" id="ARBA00022982"/>
    </source>
</evidence>
<keyword evidence="8 13" id="KW-0679">Respiratory chain</keyword>
<sequence>MTAVFRVGLVRLVGRGSTAPAPATLLQAQTTGLPAAFMQKCNISGKTMRGGPRCPKVPPYPYKTKKYNVFSAIFDKTTKRFDENTKVICVEGPIAAGKTKFAMELAAELDMQYYPAVDMDLIYINPYGYDMRKLDPELPPSCRSYDIKNFCADPKHPSAAAFQIRMYMLRFSQYIDALQHILSTGQGVVTERSPFSDFVFMEAMFRQGYISRGARSVYNDVRQNTIGELLRPHLVIYLDVPVDVVQKQIKARNLEHEVKSKVFTNAYLTDLEVIYKQQYLKDISGHAELLIYDWSAGGETEVVVEDIERINFEQYESDPHNKKMIDWRFPLETEWCEARIKYCNEKSDLMNYFNVPRFDVPELLRSAEDGKVWRDVWYNAPGMKYRPGYNADVGDTGLLTKLKIGINEPF</sequence>
<dbReference type="RefSeq" id="XP_017862683.1">
    <property type="nucleotide sequence ID" value="XM_018007194.1"/>
</dbReference>
<keyword evidence="10" id="KW-0809">Transit peptide</keyword>
<evidence type="ECO:0000313" key="16">
    <source>
        <dbReference type="RefSeq" id="XP_017862683.1"/>
    </source>
</evidence>
<dbReference type="GeneID" id="108613623"/>
<dbReference type="SUPFAM" id="SSF52540">
    <property type="entry name" value="P-loop containing nucleoside triphosphate hydrolases"/>
    <property type="match status" value="1"/>
</dbReference>
<proteinExistence type="inferred from homology"/>
<comment type="function">
    <text evidence="2 13">Accessory subunit of the mitochondrial membrane respiratory chain NADH dehydrogenase (Complex I), that is believed not to be involved in catalysis. Complex I functions in the transfer of electrons from NADH to the respiratory chain. The immediate electron acceptor for the enzyme is believed to be ubiquinone.</text>
</comment>
<evidence type="ECO:0000313" key="15">
    <source>
        <dbReference type="Proteomes" id="UP000694904"/>
    </source>
</evidence>
<dbReference type="InterPro" id="IPR027417">
    <property type="entry name" value="P-loop_NTPase"/>
</dbReference>
<reference evidence="15" key="1">
    <citation type="journal article" date="1997" name="Nucleic Acids Res.">
        <title>tRNAscan-SE: a program for improved detection of transfer RNA genes in genomic sequence.</title>
        <authorList>
            <person name="Lowe T.M."/>
            <person name="Eddy S.R."/>
        </authorList>
    </citation>
    <scope>NUCLEOTIDE SEQUENCE [LARGE SCALE GENOMIC DNA]</scope>
</reference>